<keyword evidence="1" id="KW-0472">Membrane</keyword>
<comment type="caution">
    <text evidence="2">The sequence shown here is derived from an EMBL/GenBank/DDBJ whole genome shotgun (WGS) entry which is preliminary data.</text>
</comment>
<evidence type="ECO:0008006" key="4">
    <source>
        <dbReference type="Google" id="ProtNLM"/>
    </source>
</evidence>
<reference evidence="3" key="1">
    <citation type="journal article" date="2019" name="Int. J. Syst. Evol. Microbiol.">
        <title>The Global Catalogue of Microorganisms (GCM) 10K type strain sequencing project: providing services to taxonomists for standard genome sequencing and annotation.</title>
        <authorList>
            <consortium name="The Broad Institute Genomics Platform"/>
            <consortium name="The Broad Institute Genome Sequencing Center for Infectious Disease"/>
            <person name="Wu L."/>
            <person name="Ma J."/>
        </authorList>
    </citation>
    <scope>NUCLEOTIDE SEQUENCE [LARGE SCALE GENOMIC DNA]</scope>
    <source>
        <strain evidence="3">CCM 8681</strain>
    </source>
</reference>
<keyword evidence="1" id="KW-0812">Transmembrane</keyword>
<organism evidence="2 3">
    <name type="scientific">Winogradskyella haliclonae</name>
    <dbReference type="NCBI Taxonomy" id="2048558"/>
    <lineage>
        <taxon>Bacteria</taxon>
        <taxon>Pseudomonadati</taxon>
        <taxon>Bacteroidota</taxon>
        <taxon>Flavobacteriia</taxon>
        <taxon>Flavobacteriales</taxon>
        <taxon>Flavobacteriaceae</taxon>
        <taxon>Winogradskyella</taxon>
    </lineage>
</organism>
<proteinExistence type="predicted"/>
<accession>A0ABQ2BZB3</accession>
<dbReference type="RefSeq" id="WP_188374762.1">
    <property type="nucleotide sequence ID" value="NZ_BMDQ01000003.1"/>
</dbReference>
<evidence type="ECO:0000313" key="2">
    <source>
        <dbReference type="EMBL" id="GGI57835.1"/>
    </source>
</evidence>
<evidence type="ECO:0000256" key="1">
    <source>
        <dbReference type="SAM" id="Phobius"/>
    </source>
</evidence>
<feature type="transmembrane region" description="Helical" evidence="1">
    <location>
        <begin position="80"/>
        <end position="97"/>
    </location>
</feature>
<dbReference type="Proteomes" id="UP000624701">
    <property type="component" value="Unassembled WGS sequence"/>
</dbReference>
<gene>
    <name evidence="2" type="ORF">GCM10011444_21440</name>
</gene>
<dbReference type="EMBL" id="BMDQ01000003">
    <property type="protein sequence ID" value="GGI57835.1"/>
    <property type="molecule type" value="Genomic_DNA"/>
</dbReference>
<protein>
    <recommendedName>
        <fullName evidence="4">Tetratricopeptide repeat protein</fullName>
    </recommendedName>
</protein>
<feature type="transmembrane region" description="Helical" evidence="1">
    <location>
        <begin position="47"/>
        <end position="64"/>
    </location>
</feature>
<feature type="transmembrane region" description="Helical" evidence="1">
    <location>
        <begin position="16"/>
        <end position="35"/>
    </location>
</feature>
<keyword evidence="3" id="KW-1185">Reference proteome</keyword>
<dbReference type="SUPFAM" id="SSF48452">
    <property type="entry name" value="TPR-like"/>
    <property type="match status" value="1"/>
</dbReference>
<dbReference type="InterPro" id="IPR011990">
    <property type="entry name" value="TPR-like_helical_dom_sf"/>
</dbReference>
<evidence type="ECO:0000313" key="3">
    <source>
        <dbReference type="Proteomes" id="UP000624701"/>
    </source>
</evidence>
<keyword evidence="1" id="KW-1133">Transmembrane helix</keyword>
<sequence>MGEEKRKKKWIKTLQFLAAYLVAAWTFLQFIDWILNRYDISPNWVDLLLWIFVGVIPSVLIYFYNQDRINSGILKLREKIIFPLNFILLGIITYFGFGSSDLGATTKEISYTNDEGNLATQLITKEEFRIGLPIYEFEPKVKDTANIWLKEGIQELLYQDLLQDKTLSVFTSDSEGTVNKVTESRIFNDYYVDGTYEIVGDTYKVTPKVRNAKSGKVLSEKTFEGDNLLNLLDDASVFIKSNLGITEVKRDSYIDLNLSEFYSNSLDAIKEHINRNYHKAQELDPKFAISYFENAQRSIRYSFGEEGEKKLINQAYKYSGKLPLQRQLQIRILRHIAYEEWEMAEKLLKLQLEIDPSDEIYNRLLYAVYGETKQIEAYAKYSEERFNKNRSIDNGSNLLNASLVAGNYDEVIKAIKNLEVVQPNNQGLSSFKIRPYLLKGDIEAAKKTQERTKLLNPDWKNFTTPVDSVISYLDNNQVTNKRLEQFVGKYRSQITEQEYEYWIDNNKILSYVSNQELGAPILASDNKLMLGSYIYRTIVINEFLTSETGGFYATVNTEYNYNTTNVYYYWKYDDTIKSAEDALNTGDYENAEKLYKTAIEKYPEHYFLKLALQHIEYVKQKPEEEILVQYSNIIGSYGNARQFWIEDNKLYYERPGNTKLHLYPISEDKYISLSRYGNQYAFETTQEGKEASAVYSYENKTKTWEKLMQNNNYLLKDKY</sequence>
<name>A0ABQ2BZB3_9FLAO</name>